<dbReference type="EMBL" id="CAVNYO010000138">
    <property type="protein sequence ID" value="CAK5268828.1"/>
    <property type="molecule type" value="Genomic_DNA"/>
</dbReference>
<feature type="compositionally biased region" description="Basic residues" evidence="5">
    <location>
        <begin position="1"/>
        <end position="12"/>
    </location>
</feature>
<evidence type="ECO:0000313" key="8">
    <source>
        <dbReference type="Proteomes" id="UP001295794"/>
    </source>
</evidence>
<dbReference type="AlphaFoldDB" id="A0AAD2H3N5"/>
<reference evidence="7" key="1">
    <citation type="submission" date="2023-11" db="EMBL/GenBank/DDBJ databases">
        <authorList>
            <person name="De Vega J J."/>
            <person name="De Vega J J."/>
        </authorList>
    </citation>
    <scope>NUCLEOTIDE SEQUENCE</scope>
</reference>
<sequence length="700" mass="78015">MPGPGHRSKPKKSSPAAGSSSQAVIDPVVPDLDNAKEWESVVDVLLNYFDLPDLSTRSGLKKVHANFERIHRKLDKTYVRNANNVRVRGGIVGIYTRMCCDAILRTKILEKGFLDQLLSLIEIPSCRHLALRALSTVTHHGGVEVRLKIAKESSAILLKTMADLPDDGQAVSLAVATLSHCILAAVDEPGEEKDLDLIKRLPLRDIVLTVTHALRRHPRDRQMQEHAISLLANCTMHCDVPPTTVNLLVAGLRSRDWTLRCICLGGLVRLHRESSEEDIQMFDPNNLIQAAQKGAPGPVADILSAYGVLRCETTLTAQCTVAFQRTMYKILDDHDLYALGLTIAGLIVRTEFSIFDGYFETVNPRTGSREQMDTGLPFQTWADSLPHCAKAIRAQGKPDEADLADVLDLKHLIRKQRHGDAALLANNALKRNPGFAYAYYALSLSADHEVGMRAAKKGIKCTNITPFIRFQLMQRAVDHAGDFGIRILQGAAAVEGGHKWEEGIAFLMSALEDSETYIAEAPPDNRNMRNVLYWNILLRIAMDEHVSSDLRELQTTLRRLKVADDIAKWLRLRTPQTIMRLTQRKVVNLFPGAMAEWGDFISVHTGQTASNPEPERLEDDLASWLEGNHGDEDAHRGQHHPSPTFDMQNVALFRCSRCGNPSAILRKCGGCAKTRYCDPTCQKAHWKEHKKFCIRNDSAE</sequence>
<dbReference type="PROSITE" id="PS50865">
    <property type="entry name" value="ZF_MYND_2"/>
    <property type="match status" value="1"/>
</dbReference>
<keyword evidence="2 4" id="KW-0863">Zinc-finger</keyword>
<feature type="region of interest" description="Disordered" evidence="5">
    <location>
        <begin position="1"/>
        <end position="22"/>
    </location>
</feature>
<gene>
    <name evidence="7" type="ORF">MYCIT1_LOCUS12113</name>
</gene>
<keyword evidence="8" id="KW-1185">Reference proteome</keyword>
<evidence type="ECO:0000256" key="5">
    <source>
        <dbReference type="SAM" id="MobiDB-lite"/>
    </source>
</evidence>
<evidence type="ECO:0000256" key="4">
    <source>
        <dbReference type="PROSITE-ProRule" id="PRU00134"/>
    </source>
</evidence>
<proteinExistence type="predicted"/>
<name>A0AAD2H3N5_9AGAR</name>
<accession>A0AAD2H3N5</accession>
<dbReference type="PROSITE" id="PS01360">
    <property type="entry name" value="ZF_MYND_1"/>
    <property type="match status" value="1"/>
</dbReference>
<evidence type="ECO:0000259" key="6">
    <source>
        <dbReference type="PROSITE" id="PS50865"/>
    </source>
</evidence>
<protein>
    <recommendedName>
        <fullName evidence="6">MYND-type domain-containing protein</fullName>
    </recommendedName>
</protein>
<dbReference type="InterPro" id="IPR011989">
    <property type="entry name" value="ARM-like"/>
</dbReference>
<comment type="caution">
    <text evidence="7">The sequence shown here is derived from an EMBL/GenBank/DDBJ whole genome shotgun (WGS) entry which is preliminary data.</text>
</comment>
<evidence type="ECO:0000256" key="2">
    <source>
        <dbReference type="ARBA" id="ARBA00022771"/>
    </source>
</evidence>
<keyword evidence="3" id="KW-0862">Zinc</keyword>
<dbReference type="SUPFAM" id="SSF144232">
    <property type="entry name" value="HIT/MYND zinc finger-like"/>
    <property type="match status" value="1"/>
</dbReference>
<dbReference type="Proteomes" id="UP001295794">
    <property type="component" value="Unassembled WGS sequence"/>
</dbReference>
<organism evidence="7 8">
    <name type="scientific">Mycena citricolor</name>
    <dbReference type="NCBI Taxonomy" id="2018698"/>
    <lineage>
        <taxon>Eukaryota</taxon>
        <taxon>Fungi</taxon>
        <taxon>Dikarya</taxon>
        <taxon>Basidiomycota</taxon>
        <taxon>Agaricomycotina</taxon>
        <taxon>Agaricomycetes</taxon>
        <taxon>Agaricomycetidae</taxon>
        <taxon>Agaricales</taxon>
        <taxon>Marasmiineae</taxon>
        <taxon>Mycenaceae</taxon>
        <taxon>Mycena</taxon>
    </lineage>
</organism>
<keyword evidence="1" id="KW-0479">Metal-binding</keyword>
<dbReference type="Gene3D" id="1.25.10.10">
    <property type="entry name" value="Leucine-rich Repeat Variant"/>
    <property type="match status" value="1"/>
</dbReference>
<dbReference type="Gene3D" id="6.10.140.2220">
    <property type="match status" value="1"/>
</dbReference>
<evidence type="ECO:0000313" key="7">
    <source>
        <dbReference type="EMBL" id="CAK5268828.1"/>
    </source>
</evidence>
<dbReference type="InterPro" id="IPR016024">
    <property type="entry name" value="ARM-type_fold"/>
</dbReference>
<feature type="domain" description="MYND-type" evidence="6">
    <location>
        <begin position="655"/>
        <end position="693"/>
    </location>
</feature>
<dbReference type="GO" id="GO:0008270">
    <property type="term" value="F:zinc ion binding"/>
    <property type="evidence" value="ECO:0007669"/>
    <property type="project" value="UniProtKB-KW"/>
</dbReference>
<dbReference type="InterPro" id="IPR002893">
    <property type="entry name" value="Znf_MYND"/>
</dbReference>
<evidence type="ECO:0000256" key="1">
    <source>
        <dbReference type="ARBA" id="ARBA00022723"/>
    </source>
</evidence>
<evidence type="ECO:0000256" key="3">
    <source>
        <dbReference type="ARBA" id="ARBA00022833"/>
    </source>
</evidence>
<dbReference type="SUPFAM" id="SSF48371">
    <property type="entry name" value="ARM repeat"/>
    <property type="match status" value="1"/>
</dbReference>
<dbReference type="Pfam" id="PF01753">
    <property type="entry name" value="zf-MYND"/>
    <property type="match status" value="1"/>
</dbReference>